<dbReference type="AlphaFoldDB" id="A0A7M3MCL5"/>
<dbReference type="OrthoDB" id="9828003at2"/>
<dbReference type="PROSITE" id="PS51257">
    <property type="entry name" value="PROKAR_LIPOPROTEIN"/>
    <property type="match status" value="1"/>
</dbReference>
<reference evidence="2 3" key="1">
    <citation type="submission" date="2018-06" db="EMBL/GenBank/DDBJ databases">
        <title>Complete genome of Desulfovibrio indonesiensis P37SLT.</title>
        <authorList>
            <person name="Crispim J.S."/>
            <person name="Vidigal P.M.P."/>
            <person name="Silva L.C.F."/>
            <person name="Laguardia C.N."/>
            <person name="Araujo L.C."/>
            <person name="Dias R.S."/>
            <person name="Sousa M.P."/>
            <person name="Paula S.O."/>
            <person name="Silva C."/>
        </authorList>
    </citation>
    <scope>NUCLEOTIDE SEQUENCE [LARGE SCALE GENOMIC DNA]</scope>
    <source>
        <strain evidence="2 3">P37SLT</strain>
    </source>
</reference>
<feature type="signal peptide" evidence="1">
    <location>
        <begin position="1"/>
        <end position="20"/>
    </location>
</feature>
<organism evidence="2 3">
    <name type="scientific">Oceanidesulfovibrio indonesiensis</name>
    <dbReference type="NCBI Taxonomy" id="54767"/>
    <lineage>
        <taxon>Bacteria</taxon>
        <taxon>Pseudomonadati</taxon>
        <taxon>Thermodesulfobacteriota</taxon>
        <taxon>Desulfovibrionia</taxon>
        <taxon>Desulfovibrionales</taxon>
        <taxon>Desulfovibrionaceae</taxon>
        <taxon>Oceanidesulfovibrio</taxon>
    </lineage>
</organism>
<proteinExistence type="predicted"/>
<name>A0A7M3MCL5_9BACT</name>
<evidence type="ECO:0000313" key="2">
    <source>
        <dbReference type="EMBL" id="TVM15810.1"/>
    </source>
</evidence>
<comment type="caution">
    <text evidence="2">The sequence shown here is derived from an EMBL/GenBank/DDBJ whole genome shotgun (WGS) entry which is preliminary data.</text>
</comment>
<feature type="chain" id="PRO_5029459137" evidence="1">
    <location>
        <begin position="21"/>
        <end position="239"/>
    </location>
</feature>
<evidence type="ECO:0000256" key="1">
    <source>
        <dbReference type="SAM" id="SignalP"/>
    </source>
</evidence>
<keyword evidence="3" id="KW-1185">Reference proteome</keyword>
<dbReference type="Proteomes" id="UP000448292">
    <property type="component" value="Unassembled WGS sequence"/>
</dbReference>
<protein>
    <submittedName>
        <fullName evidence="2">Uncharacterized protein</fullName>
    </submittedName>
</protein>
<accession>A0A7M3MCL5</accession>
<dbReference type="RefSeq" id="WP_144303853.1">
    <property type="nucleotide sequence ID" value="NZ_QMIE01000014.1"/>
</dbReference>
<sequence length="239" mass="25852">MNFGKQACWTAACIFLLTMAGCDSETTTDAGDNASVLVEEHVAKPENPAGEARIPQDAREVRDADGDVFHYTVDPCTMAPAAEVESFLGRPVTTAFSFVYGIPPYTRCEYAVELPEAESAGRSPDRIIVSVVEPLTLSEAGFPGLSEPKDAYERHMDALVNAGAEIELVRGLGDSAFVQSADGVLHVLAEGLYLRIAANVYVRETAATLDELHRKMADHNAKIAIRFAADLLLPKLKKR</sequence>
<keyword evidence="1" id="KW-0732">Signal</keyword>
<gene>
    <name evidence="2" type="ORF">DPQ33_13990</name>
</gene>
<dbReference type="EMBL" id="QMIE01000014">
    <property type="protein sequence ID" value="TVM15810.1"/>
    <property type="molecule type" value="Genomic_DNA"/>
</dbReference>
<evidence type="ECO:0000313" key="3">
    <source>
        <dbReference type="Proteomes" id="UP000448292"/>
    </source>
</evidence>